<keyword evidence="3" id="KW-1185">Reference proteome</keyword>
<accession>A0AAE1P7E9</accession>
<comment type="caution">
    <text evidence="2">The sequence shown here is derived from an EMBL/GenBank/DDBJ whole genome shotgun (WGS) entry which is preliminary data.</text>
</comment>
<dbReference type="AlphaFoldDB" id="A0AAE1P7E9"/>
<evidence type="ECO:0000256" key="1">
    <source>
        <dbReference type="SAM" id="MobiDB-lite"/>
    </source>
</evidence>
<feature type="compositionally biased region" description="Polar residues" evidence="1">
    <location>
        <begin position="37"/>
        <end position="67"/>
    </location>
</feature>
<dbReference type="EMBL" id="JAWZYT010002574">
    <property type="protein sequence ID" value="KAK4303510.1"/>
    <property type="molecule type" value="Genomic_DNA"/>
</dbReference>
<name>A0AAE1P7E9_9EUCA</name>
<organism evidence="2 3">
    <name type="scientific">Petrolisthes manimaculis</name>
    <dbReference type="NCBI Taxonomy" id="1843537"/>
    <lineage>
        <taxon>Eukaryota</taxon>
        <taxon>Metazoa</taxon>
        <taxon>Ecdysozoa</taxon>
        <taxon>Arthropoda</taxon>
        <taxon>Crustacea</taxon>
        <taxon>Multicrustacea</taxon>
        <taxon>Malacostraca</taxon>
        <taxon>Eumalacostraca</taxon>
        <taxon>Eucarida</taxon>
        <taxon>Decapoda</taxon>
        <taxon>Pleocyemata</taxon>
        <taxon>Anomura</taxon>
        <taxon>Galatheoidea</taxon>
        <taxon>Porcellanidae</taxon>
        <taxon>Petrolisthes</taxon>
    </lineage>
</organism>
<proteinExistence type="predicted"/>
<gene>
    <name evidence="2" type="ORF">Pmani_024479</name>
</gene>
<feature type="region of interest" description="Disordered" evidence="1">
    <location>
        <begin position="1"/>
        <end position="67"/>
    </location>
</feature>
<evidence type="ECO:0000313" key="2">
    <source>
        <dbReference type="EMBL" id="KAK4303510.1"/>
    </source>
</evidence>
<sequence>MINKSHLENLTISTKKSQTNSPAKATSCTALPPPTHVPSTGKTTLTHHPTHVPSTGRTSLTHHPADTTQPACQATHLVTSAPVMNSPLEASYQVRKPTNETLNFEYLLFYHLNICV</sequence>
<reference evidence="2" key="1">
    <citation type="submission" date="2023-11" db="EMBL/GenBank/DDBJ databases">
        <title>Genome assemblies of two species of porcelain crab, Petrolisthes cinctipes and Petrolisthes manimaculis (Anomura: Porcellanidae).</title>
        <authorList>
            <person name="Angst P."/>
        </authorList>
    </citation>
    <scope>NUCLEOTIDE SEQUENCE</scope>
    <source>
        <strain evidence="2">PB745_02</strain>
        <tissue evidence="2">Gill</tissue>
    </source>
</reference>
<evidence type="ECO:0000313" key="3">
    <source>
        <dbReference type="Proteomes" id="UP001292094"/>
    </source>
</evidence>
<dbReference type="Proteomes" id="UP001292094">
    <property type="component" value="Unassembled WGS sequence"/>
</dbReference>
<feature type="compositionally biased region" description="Polar residues" evidence="1">
    <location>
        <begin position="8"/>
        <end position="29"/>
    </location>
</feature>
<protein>
    <submittedName>
        <fullName evidence="2">Uncharacterized protein</fullName>
    </submittedName>
</protein>